<proteinExistence type="predicted"/>
<keyword evidence="5" id="KW-1185">Reference proteome</keyword>
<dbReference type="EMBL" id="BJWL01000029">
    <property type="protein sequence ID" value="GFZ21122.1"/>
    <property type="molecule type" value="Genomic_DNA"/>
</dbReference>
<dbReference type="SMART" id="SM00256">
    <property type="entry name" value="FBOX"/>
    <property type="match status" value="1"/>
</dbReference>
<evidence type="ECO:0000256" key="2">
    <source>
        <dbReference type="ARBA" id="ARBA00022737"/>
    </source>
</evidence>
<keyword evidence="1" id="KW-0880">Kelch repeat</keyword>
<dbReference type="FunFam" id="1.20.1280.50:FF:000008">
    <property type="entry name" value="F-box only protein 6"/>
    <property type="match status" value="1"/>
</dbReference>
<dbReference type="InterPro" id="IPR006527">
    <property type="entry name" value="F-box-assoc_dom_typ1"/>
</dbReference>
<dbReference type="InterPro" id="IPR017451">
    <property type="entry name" value="F-box-assoc_interact_dom"/>
</dbReference>
<keyword evidence="2" id="KW-0677">Repeat</keyword>
<evidence type="ECO:0000256" key="1">
    <source>
        <dbReference type="ARBA" id="ARBA00022441"/>
    </source>
</evidence>
<dbReference type="Pfam" id="PF00646">
    <property type="entry name" value="F-box"/>
    <property type="match status" value="1"/>
</dbReference>
<reference evidence="4 5" key="1">
    <citation type="submission" date="2019-07" db="EMBL/GenBank/DDBJ databases">
        <title>De Novo Assembly of kiwifruit Actinidia rufa.</title>
        <authorList>
            <person name="Sugita-Konishi S."/>
            <person name="Sato K."/>
            <person name="Mori E."/>
            <person name="Abe Y."/>
            <person name="Kisaki G."/>
            <person name="Hamano K."/>
            <person name="Suezawa K."/>
            <person name="Otani M."/>
            <person name="Fukuda T."/>
            <person name="Manabe T."/>
            <person name="Gomi K."/>
            <person name="Tabuchi M."/>
            <person name="Akimitsu K."/>
            <person name="Kataoka I."/>
        </authorList>
    </citation>
    <scope>NUCLEOTIDE SEQUENCE [LARGE SCALE GENOMIC DNA]</scope>
    <source>
        <strain evidence="5">cv. Fuchu</strain>
    </source>
</reference>
<dbReference type="Proteomes" id="UP000585474">
    <property type="component" value="Unassembled WGS sequence"/>
</dbReference>
<dbReference type="Gene3D" id="2.120.10.80">
    <property type="entry name" value="Kelch-type beta propeller"/>
    <property type="match status" value="1"/>
</dbReference>
<accession>A0A7J0HDP1</accession>
<gene>
    <name evidence="4" type="ORF">Acr_29g0002840</name>
</gene>
<dbReference type="InterPro" id="IPR001810">
    <property type="entry name" value="F-box_dom"/>
</dbReference>
<dbReference type="InterPro" id="IPR050796">
    <property type="entry name" value="SCF_F-box_component"/>
</dbReference>
<dbReference type="CDD" id="cd22157">
    <property type="entry name" value="F-box_AtFBW1-like"/>
    <property type="match status" value="1"/>
</dbReference>
<feature type="domain" description="F-box" evidence="3">
    <location>
        <begin position="31"/>
        <end position="77"/>
    </location>
</feature>
<dbReference type="InterPro" id="IPR036047">
    <property type="entry name" value="F-box-like_dom_sf"/>
</dbReference>
<comment type="caution">
    <text evidence="4">The sequence shown here is derived from an EMBL/GenBank/DDBJ whole genome shotgun (WGS) entry which is preliminary data.</text>
</comment>
<organism evidence="4 5">
    <name type="scientific">Actinidia rufa</name>
    <dbReference type="NCBI Taxonomy" id="165716"/>
    <lineage>
        <taxon>Eukaryota</taxon>
        <taxon>Viridiplantae</taxon>
        <taxon>Streptophyta</taxon>
        <taxon>Embryophyta</taxon>
        <taxon>Tracheophyta</taxon>
        <taxon>Spermatophyta</taxon>
        <taxon>Magnoliopsida</taxon>
        <taxon>eudicotyledons</taxon>
        <taxon>Gunneridae</taxon>
        <taxon>Pentapetalae</taxon>
        <taxon>asterids</taxon>
        <taxon>Ericales</taxon>
        <taxon>Actinidiaceae</taxon>
        <taxon>Actinidia</taxon>
    </lineage>
</organism>
<dbReference type="SUPFAM" id="SSF50965">
    <property type="entry name" value="Galactose oxidase, central domain"/>
    <property type="match status" value="1"/>
</dbReference>
<dbReference type="InterPro" id="IPR011043">
    <property type="entry name" value="Gal_Oxase/kelch_b-propeller"/>
</dbReference>
<evidence type="ECO:0000259" key="3">
    <source>
        <dbReference type="PROSITE" id="PS50181"/>
    </source>
</evidence>
<dbReference type="FunFam" id="2.120.10.80:FF:000059">
    <property type="entry name" value="F-box only protein 6"/>
    <property type="match status" value="1"/>
</dbReference>
<name>A0A7J0HDP1_9ERIC</name>
<dbReference type="OrthoDB" id="6482909at2759"/>
<dbReference type="Pfam" id="PF07734">
    <property type="entry name" value="FBA_1"/>
    <property type="match status" value="1"/>
</dbReference>
<evidence type="ECO:0000313" key="4">
    <source>
        <dbReference type="EMBL" id="GFZ21122.1"/>
    </source>
</evidence>
<dbReference type="PROSITE" id="PS50181">
    <property type="entry name" value="FBOX"/>
    <property type="match status" value="1"/>
</dbReference>
<dbReference type="PANTHER" id="PTHR31672:SF12">
    <property type="entry name" value="F-BOX DOMAIN-CONTAINING PROTEIN"/>
    <property type="match status" value="1"/>
</dbReference>
<dbReference type="Gene3D" id="1.20.1280.50">
    <property type="match status" value="1"/>
</dbReference>
<evidence type="ECO:0000313" key="5">
    <source>
        <dbReference type="Proteomes" id="UP000585474"/>
    </source>
</evidence>
<sequence length="392" mass="45093">MPVLKIENFEMLEPCDPSPAKKSQKERNMEQKIWKEFPEELFEAVAARLPITDVFRFRSVCKKWNSLLTSHTFSQKHAQIPRHGLWFYTINDKRECVGAMYDPSLQKWHHSTIPALPNELALVPVASAWGLVCFFDTSSRGFCVCNPVTRSFKKLPAMSINVWTRFVVGMTLSGKRTSEGYKILFLRFDTEYEVYDSVTSSWTRPGGMLSTVKMPMSLDLTTKSVSIDGTIYFPCSRPDGIASYDTETMVWKQFVIPAPPHLRDHALAECGGQLMLVGLQTEDTDMRLCVWELQMMSLAWYEVDRMPDAWWLEFPGELVRNLKMTCFGNVDLLMLSLRSGDINQMVTYDIRSQEWLKVPGYIVPFVEKRQWKHEWIPIPCGTSFYPCLAASA</sequence>
<dbReference type="AlphaFoldDB" id="A0A7J0HDP1"/>
<dbReference type="NCBIfam" id="TIGR01640">
    <property type="entry name" value="F_box_assoc_1"/>
    <property type="match status" value="1"/>
</dbReference>
<dbReference type="SUPFAM" id="SSF81383">
    <property type="entry name" value="F-box domain"/>
    <property type="match status" value="1"/>
</dbReference>
<protein>
    <submittedName>
        <fullName evidence="4">Galactose oxidase/kelch repeat superfamily protein</fullName>
    </submittedName>
</protein>
<dbReference type="InterPro" id="IPR015915">
    <property type="entry name" value="Kelch-typ_b-propeller"/>
</dbReference>
<dbReference type="PANTHER" id="PTHR31672">
    <property type="entry name" value="BNACNNG10540D PROTEIN"/>
    <property type="match status" value="1"/>
</dbReference>